<keyword evidence="4" id="KW-0804">Transcription</keyword>
<dbReference type="InterPro" id="IPR019035">
    <property type="entry name" value="Mediator_Med12"/>
</dbReference>
<evidence type="ECO:0000256" key="4">
    <source>
        <dbReference type="ARBA" id="ARBA00023163"/>
    </source>
</evidence>
<evidence type="ECO:0000259" key="6">
    <source>
        <dbReference type="SMART" id="SM01281"/>
    </source>
</evidence>
<dbReference type="SMART" id="SM01281">
    <property type="entry name" value="Med12"/>
    <property type="match status" value="1"/>
</dbReference>
<keyword evidence="3" id="KW-0805">Transcription regulation</keyword>
<organism evidence="7 8">
    <name type="scientific">Caenorhabditis tropicalis</name>
    <dbReference type="NCBI Taxonomy" id="1561998"/>
    <lineage>
        <taxon>Eukaryota</taxon>
        <taxon>Metazoa</taxon>
        <taxon>Ecdysozoa</taxon>
        <taxon>Nematoda</taxon>
        <taxon>Chromadorea</taxon>
        <taxon>Rhabditida</taxon>
        <taxon>Rhabditina</taxon>
        <taxon>Rhabditomorpha</taxon>
        <taxon>Rhabditoidea</taxon>
        <taxon>Rhabditidae</taxon>
        <taxon>Peloderinae</taxon>
        <taxon>Caenorhabditis</taxon>
    </lineage>
</organism>
<dbReference type="Proteomes" id="UP000095282">
    <property type="component" value="Unplaced"/>
</dbReference>
<evidence type="ECO:0000256" key="3">
    <source>
        <dbReference type="ARBA" id="ARBA00023015"/>
    </source>
</evidence>
<evidence type="ECO:0000313" key="7">
    <source>
        <dbReference type="Proteomes" id="UP000095282"/>
    </source>
</evidence>
<reference evidence="8" key="1">
    <citation type="submission" date="2016-11" db="UniProtKB">
        <authorList>
            <consortium name="WormBaseParasite"/>
        </authorList>
    </citation>
    <scope>IDENTIFICATION</scope>
</reference>
<dbReference type="WBParaSite" id="Csp11.Scaffold629.g13607.t1">
    <property type="protein sequence ID" value="Csp11.Scaffold629.g13607.t1"/>
    <property type="gene ID" value="Csp11.Scaffold629.g13607"/>
</dbReference>
<sequence>MVVLFRCIMSEEVDLPTAELPEEEPKLPGKIENTDNIFPVKGIPSWINDQPGDRMLRKTNLRMGTADVYKQNKNQEEDLLTTERLKKGYQLPVTQYELQSLVFNASENKLIRLERAKYRSQSMLASVLHKKGEYHMNYDRERKATKDNVPRFAVHNWKRVLTDRVKFFSALARGKPRQYLIQKLPSFRRKEFLFHEFYDYNIRYDRALWCVKVMSLLNFNNSSKTQKKTLLDVGTLELSQACNKTTVNLVKLLTKRYREYSKFDDILDMWYYKTGLMKYMFKDGCLDKMEFLHDLTDTFNVYFIKTGFKKTKVLEMFLQYYTYFLEDISSSILLSRRAAMLFSQGLCMISEGYDHQRNWTAYKERHEKDFGHFMEFNLRGHFDLEEVPENERPKNRDQIKNLWQNT</sequence>
<dbReference type="GO" id="GO:0006357">
    <property type="term" value="P:regulation of transcription by RNA polymerase II"/>
    <property type="evidence" value="ECO:0007669"/>
    <property type="project" value="InterPro"/>
</dbReference>
<dbReference type="GO" id="GO:0016592">
    <property type="term" value="C:mediator complex"/>
    <property type="evidence" value="ECO:0007669"/>
    <property type="project" value="InterPro"/>
</dbReference>
<evidence type="ECO:0000313" key="8">
    <source>
        <dbReference type="WBParaSite" id="Csp11.Scaffold629.g13607.t1"/>
    </source>
</evidence>
<comment type="similarity">
    <text evidence="2">Belongs to the Mediator complex subunit 12 family.</text>
</comment>
<keyword evidence="7" id="KW-1185">Reference proteome</keyword>
<dbReference type="eggNOG" id="KOG3598">
    <property type="taxonomic scope" value="Eukaryota"/>
</dbReference>
<feature type="domain" description="Mediator complex subunit Med12" evidence="6">
    <location>
        <begin position="156"/>
        <end position="212"/>
    </location>
</feature>
<evidence type="ECO:0000256" key="5">
    <source>
        <dbReference type="ARBA" id="ARBA00023242"/>
    </source>
</evidence>
<name>A0A1I7U0E9_9PELO</name>
<evidence type="ECO:0000256" key="1">
    <source>
        <dbReference type="ARBA" id="ARBA00004123"/>
    </source>
</evidence>
<dbReference type="Pfam" id="PF09497">
    <property type="entry name" value="Med12"/>
    <property type="match status" value="1"/>
</dbReference>
<evidence type="ECO:0000256" key="2">
    <source>
        <dbReference type="ARBA" id="ARBA00010289"/>
    </source>
</evidence>
<dbReference type="GO" id="GO:0003712">
    <property type="term" value="F:transcription coregulator activity"/>
    <property type="evidence" value="ECO:0007669"/>
    <property type="project" value="InterPro"/>
</dbReference>
<keyword evidence="5" id="KW-0539">Nucleus</keyword>
<proteinExistence type="inferred from homology"/>
<protein>
    <submittedName>
        <fullName evidence="8">Med12 domain-containing protein</fullName>
    </submittedName>
</protein>
<comment type="subcellular location">
    <subcellularLocation>
        <location evidence="1">Nucleus</location>
    </subcellularLocation>
</comment>
<dbReference type="AlphaFoldDB" id="A0A1I7U0E9"/>
<accession>A0A1I7U0E9</accession>
<dbReference type="STRING" id="1561998.A0A1I7U0E9"/>